<reference evidence="4 5" key="1">
    <citation type="submission" date="2019-02" db="EMBL/GenBank/DDBJ databases">
        <title>Deep-cultivation of Planctomycetes and their phenomic and genomic characterization uncovers novel biology.</title>
        <authorList>
            <person name="Wiegand S."/>
            <person name="Jogler M."/>
            <person name="Boedeker C."/>
            <person name="Pinto D."/>
            <person name="Vollmers J."/>
            <person name="Rivas-Marin E."/>
            <person name="Kohn T."/>
            <person name="Peeters S.H."/>
            <person name="Heuer A."/>
            <person name="Rast P."/>
            <person name="Oberbeckmann S."/>
            <person name="Bunk B."/>
            <person name="Jeske O."/>
            <person name="Meyerdierks A."/>
            <person name="Storesund J.E."/>
            <person name="Kallscheuer N."/>
            <person name="Luecker S."/>
            <person name="Lage O.M."/>
            <person name="Pohl T."/>
            <person name="Merkel B.J."/>
            <person name="Hornburger P."/>
            <person name="Mueller R.-W."/>
            <person name="Bruemmer F."/>
            <person name="Labrenz M."/>
            <person name="Spormann A.M."/>
            <person name="Op Den Camp H."/>
            <person name="Overmann J."/>
            <person name="Amann R."/>
            <person name="Jetten M.S.M."/>
            <person name="Mascher T."/>
            <person name="Medema M.H."/>
            <person name="Devos D.P."/>
            <person name="Kaster A.-K."/>
            <person name="Ovreas L."/>
            <person name="Rohde M."/>
            <person name="Galperin M.Y."/>
            <person name="Jogler C."/>
        </authorList>
    </citation>
    <scope>NUCLEOTIDE SEQUENCE [LARGE SCALE GENOMIC DNA]</scope>
    <source>
        <strain evidence="4 5">Pla52o</strain>
    </source>
</reference>
<dbReference type="InterPro" id="IPR035445">
    <property type="entry name" value="GYF-like_dom_sf"/>
</dbReference>
<feature type="region of interest" description="Disordered" evidence="1">
    <location>
        <begin position="60"/>
        <end position="106"/>
    </location>
</feature>
<keyword evidence="2" id="KW-0812">Transmembrane</keyword>
<dbReference type="Pfam" id="PF14237">
    <property type="entry name" value="GYF_2"/>
    <property type="match status" value="1"/>
</dbReference>
<evidence type="ECO:0000313" key="4">
    <source>
        <dbReference type="EMBL" id="TWU26777.1"/>
    </source>
</evidence>
<evidence type="ECO:0000313" key="5">
    <source>
        <dbReference type="Proteomes" id="UP000316304"/>
    </source>
</evidence>
<protein>
    <recommendedName>
        <fullName evidence="3">GYF domain-containing protein</fullName>
    </recommendedName>
</protein>
<evidence type="ECO:0000256" key="2">
    <source>
        <dbReference type="SAM" id="Phobius"/>
    </source>
</evidence>
<keyword evidence="5" id="KW-1185">Reference proteome</keyword>
<feature type="compositionally biased region" description="Low complexity" evidence="1">
    <location>
        <begin position="62"/>
        <end position="78"/>
    </location>
</feature>
<sequence length="326" mass="35383">MSDDRIYVRFKGKTLGPLTDTKVRELIRRGQITRMHELSSDGLAWQRAEAFGDIFQKRNQDQPQAVATVPATTSSAPSRGTSTPQNATAQPSSTTSAPIPGQMPEDGVQWYAHVNGDNQGPINSQTLVQWISTGDVHRDTLVWRAGYDDWRPASVCMPERFAPTTAAVTEPDGNSVAQSVSSGGTTSSVPADVCEQFLRHRPWVLMLSIFTLVGSGFAVLYFVTAMVVGADAKWFPRGGSYSVIYGLSGLVNCGVFIAGAILLLNYATSLKTLNRQRNMVHLGLAIQKLYTFWRYSATVFIVFLVLFVGTAVLILVMAAAASNAVN</sequence>
<dbReference type="AlphaFoldDB" id="A0A5C6CTB4"/>
<keyword evidence="2" id="KW-0472">Membrane</keyword>
<feature type="transmembrane region" description="Helical" evidence="2">
    <location>
        <begin position="243"/>
        <end position="267"/>
    </location>
</feature>
<name>A0A5C6CTB4_9BACT</name>
<feature type="transmembrane region" description="Helical" evidence="2">
    <location>
        <begin position="297"/>
        <end position="321"/>
    </location>
</feature>
<feature type="compositionally biased region" description="Polar residues" evidence="1">
    <location>
        <begin position="79"/>
        <end position="97"/>
    </location>
</feature>
<feature type="domain" description="GYF" evidence="3">
    <location>
        <begin position="110"/>
        <end position="154"/>
    </location>
</feature>
<dbReference type="Proteomes" id="UP000316304">
    <property type="component" value="Unassembled WGS sequence"/>
</dbReference>
<feature type="transmembrane region" description="Helical" evidence="2">
    <location>
        <begin position="203"/>
        <end position="223"/>
    </location>
</feature>
<dbReference type="InterPro" id="IPR025640">
    <property type="entry name" value="GYF_2"/>
</dbReference>
<proteinExistence type="predicted"/>
<keyword evidence="2" id="KW-1133">Transmembrane helix</keyword>
<dbReference type="EMBL" id="SJPT01000001">
    <property type="protein sequence ID" value="TWU26777.1"/>
    <property type="molecule type" value="Genomic_DNA"/>
</dbReference>
<comment type="caution">
    <text evidence="4">The sequence shown here is derived from an EMBL/GenBank/DDBJ whole genome shotgun (WGS) entry which is preliminary data.</text>
</comment>
<organism evidence="4 5">
    <name type="scientific">Novipirellula galeiformis</name>
    <dbReference type="NCBI Taxonomy" id="2528004"/>
    <lineage>
        <taxon>Bacteria</taxon>
        <taxon>Pseudomonadati</taxon>
        <taxon>Planctomycetota</taxon>
        <taxon>Planctomycetia</taxon>
        <taxon>Pirellulales</taxon>
        <taxon>Pirellulaceae</taxon>
        <taxon>Novipirellula</taxon>
    </lineage>
</organism>
<evidence type="ECO:0000256" key="1">
    <source>
        <dbReference type="SAM" id="MobiDB-lite"/>
    </source>
</evidence>
<evidence type="ECO:0000259" key="3">
    <source>
        <dbReference type="Pfam" id="PF14237"/>
    </source>
</evidence>
<gene>
    <name evidence="4" type="ORF">Pla52o_06320</name>
</gene>
<dbReference type="RefSeq" id="WP_146593062.1">
    <property type="nucleotide sequence ID" value="NZ_SJPT01000001.1"/>
</dbReference>
<accession>A0A5C6CTB4</accession>
<dbReference type="SUPFAM" id="SSF55277">
    <property type="entry name" value="GYF domain"/>
    <property type="match status" value="1"/>
</dbReference>
<dbReference type="OrthoDB" id="292841at2"/>